<name>A0A4R1Q991_9FIRM</name>
<dbReference type="AlphaFoldDB" id="A0A4R1Q991"/>
<feature type="coiled-coil region" evidence="1">
    <location>
        <begin position="66"/>
        <end position="95"/>
    </location>
</feature>
<organism evidence="3 4">
    <name type="scientific">Anaerospora hongkongensis</name>
    <dbReference type="NCBI Taxonomy" id="244830"/>
    <lineage>
        <taxon>Bacteria</taxon>
        <taxon>Bacillati</taxon>
        <taxon>Bacillota</taxon>
        <taxon>Negativicutes</taxon>
        <taxon>Selenomonadales</taxon>
        <taxon>Sporomusaceae</taxon>
        <taxon>Anaerospora</taxon>
    </lineage>
</organism>
<evidence type="ECO:0000313" key="3">
    <source>
        <dbReference type="EMBL" id="TCL39216.1"/>
    </source>
</evidence>
<sequence length="194" mass="21725">MAIDQTGLNNLLATLTPKNNMAVLREQRANVLQKLQQKMDNGKPADVKQEMRELAAVDQQLAKGIYDEVSQRLEKERLEREAAVAKKERDRERALAKHERLLVSRSMSKILSAAVKADYPGETAISAFNDGGKGERSYVSAVDRDLQEAAQYGIAAAEVAVRRKNAEAKAQIEEKADKQQADHRKKSRRVNIMI</sequence>
<dbReference type="OrthoDB" id="1684456at2"/>
<keyword evidence="4" id="KW-1185">Reference proteome</keyword>
<dbReference type="Proteomes" id="UP000295063">
    <property type="component" value="Unassembled WGS sequence"/>
</dbReference>
<feature type="region of interest" description="Disordered" evidence="2">
    <location>
        <begin position="171"/>
        <end position="194"/>
    </location>
</feature>
<comment type="caution">
    <text evidence="3">The sequence shown here is derived from an EMBL/GenBank/DDBJ whole genome shotgun (WGS) entry which is preliminary data.</text>
</comment>
<reference evidence="3 4" key="1">
    <citation type="submission" date="2019-03" db="EMBL/GenBank/DDBJ databases">
        <title>Genomic Encyclopedia of Type Strains, Phase IV (KMG-IV): sequencing the most valuable type-strain genomes for metagenomic binning, comparative biology and taxonomic classification.</title>
        <authorList>
            <person name="Goeker M."/>
        </authorList>
    </citation>
    <scope>NUCLEOTIDE SEQUENCE [LARGE SCALE GENOMIC DNA]</scope>
    <source>
        <strain evidence="3 4">DSM 15969</strain>
    </source>
</reference>
<dbReference type="EMBL" id="SLUI01000002">
    <property type="protein sequence ID" value="TCL39216.1"/>
    <property type="molecule type" value="Genomic_DNA"/>
</dbReference>
<proteinExistence type="predicted"/>
<feature type="compositionally biased region" description="Basic residues" evidence="2">
    <location>
        <begin position="183"/>
        <end position="194"/>
    </location>
</feature>
<protein>
    <submittedName>
        <fullName evidence="3">Uncharacterized protein</fullName>
    </submittedName>
</protein>
<accession>A0A4R1Q991</accession>
<gene>
    <name evidence="3" type="ORF">EV210_102126</name>
</gene>
<evidence type="ECO:0000313" key="4">
    <source>
        <dbReference type="Proteomes" id="UP000295063"/>
    </source>
</evidence>
<evidence type="ECO:0000256" key="1">
    <source>
        <dbReference type="SAM" id="Coils"/>
    </source>
</evidence>
<dbReference type="RefSeq" id="WP_132075395.1">
    <property type="nucleotide sequence ID" value="NZ_DAMAKO010000005.1"/>
</dbReference>
<keyword evidence="1" id="KW-0175">Coiled coil</keyword>
<evidence type="ECO:0000256" key="2">
    <source>
        <dbReference type="SAM" id="MobiDB-lite"/>
    </source>
</evidence>
<feature type="compositionally biased region" description="Basic and acidic residues" evidence="2">
    <location>
        <begin position="171"/>
        <end position="182"/>
    </location>
</feature>